<evidence type="ECO:0000256" key="5">
    <source>
        <dbReference type="ARBA" id="ARBA00023077"/>
    </source>
</evidence>
<dbReference type="InterPro" id="IPR039426">
    <property type="entry name" value="TonB-dep_rcpt-like"/>
</dbReference>
<dbReference type="Pfam" id="PF00593">
    <property type="entry name" value="TonB_dep_Rec_b-barrel"/>
    <property type="match status" value="1"/>
</dbReference>
<evidence type="ECO:0000256" key="6">
    <source>
        <dbReference type="ARBA" id="ARBA00023136"/>
    </source>
</evidence>
<dbReference type="GO" id="GO:0009279">
    <property type="term" value="C:cell outer membrane"/>
    <property type="evidence" value="ECO:0007669"/>
    <property type="project" value="UniProtKB-SubCell"/>
</dbReference>
<keyword evidence="3 8" id="KW-1134">Transmembrane beta strand</keyword>
<keyword evidence="2 8" id="KW-0813">Transport</keyword>
<dbReference type="PROSITE" id="PS51257">
    <property type="entry name" value="PROKAR_LIPOPROTEIN"/>
    <property type="match status" value="1"/>
</dbReference>
<feature type="signal peptide" evidence="10">
    <location>
        <begin position="1"/>
        <end position="27"/>
    </location>
</feature>
<evidence type="ECO:0000256" key="4">
    <source>
        <dbReference type="ARBA" id="ARBA00022692"/>
    </source>
</evidence>
<dbReference type="PANTHER" id="PTHR47234:SF3">
    <property type="entry name" value="SECRETIN_TONB SHORT N-TERMINAL DOMAIN-CONTAINING PROTEIN"/>
    <property type="match status" value="1"/>
</dbReference>
<dbReference type="AlphaFoldDB" id="A0A6V8I876"/>
<comment type="caution">
    <text evidence="13">The sequence shown here is derived from an EMBL/GenBank/DDBJ whole genome shotgun (WGS) entry which is preliminary data.</text>
</comment>
<dbReference type="InterPro" id="IPR037066">
    <property type="entry name" value="Plug_dom_sf"/>
</dbReference>
<evidence type="ECO:0000256" key="2">
    <source>
        <dbReference type="ARBA" id="ARBA00022448"/>
    </source>
</evidence>
<evidence type="ECO:0000256" key="3">
    <source>
        <dbReference type="ARBA" id="ARBA00022452"/>
    </source>
</evidence>
<comment type="subcellular location">
    <subcellularLocation>
        <location evidence="1 8">Cell outer membrane</location>
        <topology evidence="1 8">Multi-pass membrane protein</topology>
    </subcellularLocation>
</comment>
<reference evidence="13 14" key="1">
    <citation type="journal article" date="2020" name="Cell Rep.">
        <title>Local necrotic cells trigger systemic immune activation via gut microbiome dysbiosis in Drosophila.</title>
        <authorList>
            <person name="Kosakamoto H."/>
            <person name="Yamauchi T."/>
            <person name="Akuzawa-Tokita Y."/>
            <person name="Nishimura K."/>
            <person name="Soga T."/>
            <person name="Murakami T."/>
            <person name="Mori H."/>
            <person name="Yamamoto K."/>
            <person name="Miyazaki R."/>
            <person name="Koto A."/>
            <person name="Miura M."/>
            <person name="Obata F."/>
        </authorList>
    </citation>
    <scope>NUCLEOTIDE SEQUENCE [LARGE SCALE GENOMIC DNA]</scope>
    <source>
        <strain evidence="13 14">Ai</strain>
    </source>
</reference>
<dbReference type="PROSITE" id="PS52016">
    <property type="entry name" value="TONB_DEPENDENT_REC_3"/>
    <property type="match status" value="1"/>
</dbReference>
<evidence type="ECO:0000256" key="9">
    <source>
        <dbReference type="RuleBase" id="RU003357"/>
    </source>
</evidence>
<sequence>MKRRQIRGTFWVSLTCTALSCSGQALASASQGTEPENENVIVTGTREIHKKVRDSLSPVDVVSNREMLNTGQTNATAALAQILPSVTRPAVGQFDGAPTDFISLRGLNPNQTLVLVNGKRHHNSSYLYTDGFADGATPTDIDLIAPELIDHIEVLRDGAAAQYGSDAIAGVVNIILKKADHGGSARSQIGQTYEGDGFVVQAGAEKGLKLGSSGFVDLSFDYRHQDHTFRSGTDNRTGTDTLRVVGDPSTTRYDAALNAGYTFENGIEAYTTETYAHRFTDIMQVYRVPSRFPEVYPNGFTPHQTATENDFSAAVGLRGNNLFGWHWDLASNYGGDFINSNLNNTLNSGLYAATGSSPLSVHLADYSTTQLNNAFDLTKPFKIKGLTGPLTVAAGVSHRFETYGTGVGSPASYLYGGTQAQAGLLPSNAGPHSRVVYSTYLDLSARLTRNWQAELAGRYEHYTDFGNTYNGKASTRYDITPKLAVRATFSTGTRAPSLANEYYSALAVGPESASGTLAANSAAARLLGATPLKPEYATNLTAGLVYSPLKRLHVTLDAYQIDIRDRIVSGPGISGNAALEALRVQGIAVSSSLAPDDVSASFFTNAAATRTRGVDVTVTYRTEFGRFGNVDWDASLNANYTSIRHVNTLANGMSALNAQTAAYLASSTPKNRIIFGGHWQSASGTWDVSLHEQRFGQTADEMTWYEGPYAYSATDFNRIYNQPRWITNFEVGYRPIEKLRLALGANNLFNSYPSRIPAANGYYGSGKYDGAASQIGINGGFYYAQASYQL</sequence>
<evidence type="ECO:0000259" key="12">
    <source>
        <dbReference type="Pfam" id="PF07715"/>
    </source>
</evidence>
<keyword evidence="10" id="KW-0732">Signal</keyword>
<dbReference type="RefSeq" id="WP_086656214.1">
    <property type="nucleotide sequence ID" value="NZ_BLJP01000006.1"/>
</dbReference>
<accession>A0A6V8I876</accession>
<dbReference type="InterPro" id="IPR000531">
    <property type="entry name" value="Beta-barrel_TonB"/>
</dbReference>
<dbReference type="EMBL" id="BLJP01000006">
    <property type="protein sequence ID" value="GFE93741.1"/>
    <property type="molecule type" value="Genomic_DNA"/>
</dbReference>
<dbReference type="CDD" id="cd01347">
    <property type="entry name" value="ligand_gated_channel"/>
    <property type="match status" value="1"/>
</dbReference>
<organism evidence="13 14">
    <name type="scientific">Acetobacter persici</name>
    <dbReference type="NCBI Taxonomy" id="1076596"/>
    <lineage>
        <taxon>Bacteria</taxon>
        <taxon>Pseudomonadati</taxon>
        <taxon>Pseudomonadota</taxon>
        <taxon>Alphaproteobacteria</taxon>
        <taxon>Acetobacterales</taxon>
        <taxon>Acetobacteraceae</taxon>
        <taxon>Acetobacter</taxon>
    </lineage>
</organism>
<dbReference type="Pfam" id="PF07715">
    <property type="entry name" value="Plug"/>
    <property type="match status" value="1"/>
</dbReference>
<dbReference type="SUPFAM" id="SSF56935">
    <property type="entry name" value="Porins"/>
    <property type="match status" value="1"/>
</dbReference>
<comment type="similarity">
    <text evidence="8 9">Belongs to the TonB-dependent receptor family.</text>
</comment>
<evidence type="ECO:0000313" key="14">
    <source>
        <dbReference type="Proteomes" id="UP000548726"/>
    </source>
</evidence>
<keyword evidence="14" id="KW-1185">Reference proteome</keyword>
<gene>
    <name evidence="13" type="ORF">DmAi_18000</name>
</gene>
<dbReference type="Gene3D" id="2.170.130.10">
    <property type="entry name" value="TonB-dependent receptor, plug domain"/>
    <property type="match status" value="1"/>
</dbReference>
<dbReference type="InterPro" id="IPR012910">
    <property type="entry name" value="Plug_dom"/>
</dbReference>
<evidence type="ECO:0000313" key="13">
    <source>
        <dbReference type="EMBL" id="GFE93741.1"/>
    </source>
</evidence>
<evidence type="ECO:0000256" key="1">
    <source>
        <dbReference type="ARBA" id="ARBA00004571"/>
    </source>
</evidence>
<dbReference type="InterPro" id="IPR036942">
    <property type="entry name" value="Beta-barrel_TonB_sf"/>
</dbReference>
<feature type="domain" description="TonB-dependent receptor-like beta-barrel" evidence="11">
    <location>
        <begin position="257"/>
        <end position="748"/>
    </location>
</feature>
<dbReference type="Gene3D" id="2.40.170.20">
    <property type="entry name" value="TonB-dependent receptor, beta-barrel domain"/>
    <property type="match status" value="1"/>
</dbReference>
<evidence type="ECO:0000259" key="11">
    <source>
        <dbReference type="Pfam" id="PF00593"/>
    </source>
</evidence>
<feature type="domain" description="TonB-dependent receptor plug" evidence="12">
    <location>
        <begin position="52"/>
        <end position="171"/>
    </location>
</feature>
<feature type="chain" id="PRO_5028333312" description="TonB-dependent receptor" evidence="10">
    <location>
        <begin position="28"/>
        <end position="790"/>
    </location>
</feature>
<dbReference type="Proteomes" id="UP000548726">
    <property type="component" value="Unassembled WGS sequence"/>
</dbReference>
<evidence type="ECO:0000256" key="8">
    <source>
        <dbReference type="PROSITE-ProRule" id="PRU01360"/>
    </source>
</evidence>
<keyword evidence="6 8" id="KW-0472">Membrane</keyword>
<keyword evidence="5 9" id="KW-0798">TonB box</keyword>
<dbReference type="OrthoDB" id="7483329at2"/>
<keyword evidence="4 8" id="KW-0812">Transmembrane</keyword>
<name>A0A6V8I876_9PROT</name>
<evidence type="ECO:0000256" key="7">
    <source>
        <dbReference type="ARBA" id="ARBA00023237"/>
    </source>
</evidence>
<evidence type="ECO:0008006" key="15">
    <source>
        <dbReference type="Google" id="ProtNLM"/>
    </source>
</evidence>
<keyword evidence="7 8" id="KW-0998">Cell outer membrane</keyword>
<protein>
    <recommendedName>
        <fullName evidence="15">TonB-dependent receptor</fullName>
    </recommendedName>
</protein>
<dbReference type="PANTHER" id="PTHR47234">
    <property type="match status" value="1"/>
</dbReference>
<evidence type="ECO:0000256" key="10">
    <source>
        <dbReference type="SAM" id="SignalP"/>
    </source>
</evidence>
<proteinExistence type="inferred from homology"/>